<accession>A0AAE2ZQD9</accession>
<name>A0AAE2ZQD9_9HYPH</name>
<organism evidence="2 3">
    <name type="scientific">Flavimaribacter sediminis</name>
    <dbReference type="NCBI Taxonomy" id="2865987"/>
    <lineage>
        <taxon>Bacteria</taxon>
        <taxon>Pseudomonadati</taxon>
        <taxon>Pseudomonadota</taxon>
        <taxon>Alphaproteobacteria</taxon>
        <taxon>Hyphomicrobiales</taxon>
        <taxon>Rhizobiaceae</taxon>
        <taxon>Flavimaribacter</taxon>
    </lineage>
</organism>
<dbReference type="Proteomes" id="UP001196509">
    <property type="component" value="Unassembled WGS sequence"/>
</dbReference>
<evidence type="ECO:0000313" key="2">
    <source>
        <dbReference type="EMBL" id="MBW8638965.1"/>
    </source>
</evidence>
<feature type="region of interest" description="Disordered" evidence="1">
    <location>
        <begin position="67"/>
        <end position="97"/>
    </location>
</feature>
<comment type="caution">
    <text evidence="2">The sequence shown here is derived from an EMBL/GenBank/DDBJ whole genome shotgun (WGS) entry which is preliminary data.</text>
</comment>
<protein>
    <submittedName>
        <fullName evidence="2">Uncharacterized protein</fullName>
    </submittedName>
</protein>
<gene>
    <name evidence="2" type="ORF">K1W69_17345</name>
</gene>
<evidence type="ECO:0000256" key="1">
    <source>
        <dbReference type="SAM" id="MobiDB-lite"/>
    </source>
</evidence>
<proteinExistence type="predicted"/>
<evidence type="ECO:0000313" key="3">
    <source>
        <dbReference type="Proteomes" id="UP001196509"/>
    </source>
</evidence>
<dbReference type="RefSeq" id="WP_220229682.1">
    <property type="nucleotide sequence ID" value="NZ_JAICBX010000003.1"/>
</dbReference>
<keyword evidence="3" id="KW-1185">Reference proteome</keyword>
<sequence>MRDIQTHNAHPSELTDRIKAFRARFKAHRHVGFQANADGVEVLIGELDDILDQANALASEISAAGWNRLGHPDLDPNSNVVPLRRGPTRLPGDGDAA</sequence>
<dbReference type="AlphaFoldDB" id="A0AAE2ZQD9"/>
<reference evidence="2" key="1">
    <citation type="submission" date="2021-08" db="EMBL/GenBank/DDBJ databases">
        <title>Hoeflea bacterium WL0058 sp. nov., isolated from the sediment.</title>
        <authorList>
            <person name="Wang L."/>
            <person name="Zhang D."/>
        </authorList>
    </citation>
    <scope>NUCLEOTIDE SEQUENCE</scope>
    <source>
        <strain evidence="2">WL0058</strain>
    </source>
</reference>
<dbReference type="EMBL" id="JAICBX010000003">
    <property type="protein sequence ID" value="MBW8638965.1"/>
    <property type="molecule type" value="Genomic_DNA"/>
</dbReference>